<feature type="coiled-coil region" evidence="1">
    <location>
        <begin position="277"/>
        <end position="304"/>
    </location>
</feature>
<reference evidence="2 3" key="1">
    <citation type="submission" date="2017-05" db="EMBL/GenBank/DDBJ databases">
        <authorList>
            <person name="Varghese N."/>
            <person name="Submissions S."/>
        </authorList>
    </citation>
    <scope>NUCLEOTIDE SEQUENCE [LARGE SCALE GENOMIC DNA]</scope>
    <source>
        <strain evidence="2 3">DSM 15949</strain>
    </source>
</reference>
<accession>A0ABY1PL75</accession>
<sequence length="340" mass="35817">MYAETITELLAPENDNASPNEAVETSRAAKNTYIYVPGETDEETASADDVRLGAVFRLGEYSDLEESAHAAGQQAAYYPAQHVEDAGSTDRALHTADGGSQGILLACDGRVLIKSNEKMYVETEAFHQRANGPLSIESEGPMTLETTGAGAPVTIASAQDTVTVQSGPSKDIILDAGDGTGDLIENVATATRTINGNDFTVTKGATRTWREGSSTNFFWGANTNVSAGSGFFLSMGADIFIKPLMALSMTTLNVGITGASFSMTGKSVDLKDTVLEIRGIETKSKLAENRLNAIENNITDLQTASVDIQARATGLETLTTDIAALSTGNTSMLARVVNLL</sequence>
<dbReference type="EMBL" id="FXTT01000006">
    <property type="protein sequence ID" value="SMP35170.1"/>
    <property type="molecule type" value="Genomic_DNA"/>
</dbReference>
<gene>
    <name evidence="2" type="ORF">SAMN06265374_3971</name>
</gene>
<organism evidence="2 3">
    <name type="scientific">Roseibium denhamense</name>
    <dbReference type="NCBI Taxonomy" id="76305"/>
    <lineage>
        <taxon>Bacteria</taxon>
        <taxon>Pseudomonadati</taxon>
        <taxon>Pseudomonadota</taxon>
        <taxon>Alphaproteobacteria</taxon>
        <taxon>Hyphomicrobiales</taxon>
        <taxon>Stappiaceae</taxon>
        <taxon>Roseibium</taxon>
    </lineage>
</organism>
<keyword evidence="3" id="KW-1185">Reference proteome</keyword>
<evidence type="ECO:0000256" key="1">
    <source>
        <dbReference type="SAM" id="Coils"/>
    </source>
</evidence>
<proteinExistence type="predicted"/>
<dbReference type="Proteomes" id="UP001157914">
    <property type="component" value="Unassembled WGS sequence"/>
</dbReference>
<protein>
    <submittedName>
        <fullName evidence="2">Uncharacterized protein</fullName>
    </submittedName>
</protein>
<evidence type="ECO:0000313" key="3">
    <source>
        <dbReference type="Proteomes" id="UP001157914"/>
    </source>
</evidence>
<keyword evidence="1" id="KW-0175">Coiled coil</keyword>
<comment type="caution">
    <text evidence="2">The sequence shown here is derived from an EMBL/GenBank/DDBJ whole genome shotgun (WGS) entry which is preliminary data.</text>
</comment>
<evidence type="ECO:0000313" key="2">
    <source>
        <dbReference type="EMBL" id="SMP35170.1"/>
    </source>
</evidence>
<name>A0ABY1PL75_9HYPH</name>
<dbReference type="RefSeq" id="WP_155190711.1">
    <property type="nucleotide sequence ID" value="NZ_BAAAEA010000002.1"/>
</dbReference>